<evidence type="ECO:0000313" key="2">
    <source>
        <dbReference type="EMBL" id="SIT70427.1"/>
    </source>
</evidence>
<feature type="transmembrane region" description="Helical" evidence="1">
    <location>
        <begin position="157"/>
        <end position="176"/>
    </location>
</feature>
<feature type="transmembrane region" description="Helical" evidence="1">
    <location>
        <begin position="222"/>
        <end position="243"/>
    </location>
</feature>
<evidence type="ECO:0008006" key="4">
    <source>
        <dbReference type="Google" id="ProtNLM"/>
    </source>
</evidence>
<dbReference type="OrthoDB" id="1795989at2"/>
<accession>A0A1U7PM23</accession>
<dbReference type="RefSeq" id="WP_076756870.1">
    <property type="nucleotide sequence ID" value="NZ_FTPL01000001.1"/>
</dbReference>
<keyword evidence="1" id="KW-0472">Membrane</keyword>
<feature type="transmembrane region" description="Helical" evidence="1">
    <location>
        <begin position="28"/>
        <end position="46"/>
    </location>
</feature>
<dbReference type="Proteomes" id="UP000187550">
    <property type="component" value="Unassembled WGS sequence"/>
</dbReference>
<evidence type="ECO:0000313" key="3">
    <source>
        <dbReference type="Proteomes" id="UP000187550"/>
    </source>
</evidence>
<protein>
    <recommendedName>
        <fullName evidence="4">ABC-2 type transport system permease protein</fullName>
    </recommendedName>
</protein>
<sequence>MSTLIQPARLSRKDAAVRQITRNLASRPGIVGSLLALQLAGMLFSISSSDDSSNAFGNLNIHIQNFNSDIIIVLTLAWAFLAPLYLTGRDSFESDMVFANDRLTRHFGNIGYLALIVLAGSLTAVLACLTVLLIPLLGSREVLLPEFGPWGLSGHALIMFTVLLSYALLAAGLGYLIGTLLGLSRLLVIGLFLLGLIFLGVLDDTGWHLLGRFAHFLFGNEQAALLLIKAAGASAILFAIAVISSNRQEAGA</sequence>
<feature type="transmembrane region" description="Helical" evidence="1">
    <location>
        <begin position="183"/>
        <end position="202"/>
    </location>
</feature>
<evidence type="ECO:0000256" key="1">
    <source>
        <dbReference type="SAM" id="Phobius"/>
    </source>
</evidence>
<name>A0A1U7PM23_9BACI</name>
<reference evidence="3" key="1">
    <citation type="submission" date="2017-01" db="EMBL/GenBank/DDBJ databases">
        <authorList>
            <person name="Varghese N."/>
            <person name="Submissions S."/>
        </authorList>
    </citation>
    <scope>NUCLEOTIDE SEQUENCE [LARGE SCALE GENOMIC DNA]</scope>
    <source>
        <strain evidence="3">MNA4</strain>
    </source>
</reference>
<organism evidence="2 3">
    <name type="scientific">Edaphobacillus lindanitolerans</name>
    <dbReference type="NCBI Taxonomy" id="550447"/>
    <lineage>
        <taxon>Bacteria</taxon>
        <taxon>Bacillati</taxon>
        <taxon>Bacillota</taxon>
        <taxon>Bacilli</taxon>
        <taxon>Bacillales</taxon>
        <taxon>Bacillaceae</taxon>
        <taxon>Edaphobacillus</taxon>
    </lineage>
</organism>
<feature type="transmembrane region" description="Helical" evidence="1">
    <location>
        <begin position="66"/>
        <end position="86"/>
    </location>
</feature>
<proteinExistence type="predicted"/>
<dbReference type="EMBL" id="FTPL01000001">
    <property type="protein sequence ID" value="SIT70427.1"/>
    <property type="molecule type" value="Genomic_DNA"/>
</dbReference>
<feature type="transmembrane region" description="Helical" evidence="1">
    <location>
        <begin position="112"/>
        <end position="137"/>
    </location>
</feature>
<keyword evidence="1" id="KW-1133">Transmembrane helix</keyword>
<dbReference type="STRING" id="550447.SAMN05428946_0606"/>
<keyword evidence="3" id="KW-1185">Reference proteome</keyword>
<gene>
    <name evidence="2" type="ORF">SAMN05428946_0606</name>
</gene>
<keyword evidence="1" id="KW-0812">Transmembrane</keyword>
<dbReference type="AlphaFoldDB" id="A0A1U7PM23"/>